<dbReference type="OrthoDB" id="2013972at2759"/>
<evidence type="ECO:0000256" key="1">
    <source>
        <dbReference type="SAM" id="MobiDB-lite"/>
    </source>
</evidence>
<dbReference type="Gene3D" id="3.40.50.150">
    <property type="entry name" value="Vaccinia Virus protein VP39"/>
    <property type="match status" value="1"/>
</dbReference>
<dbReference type="Pfam" id="PF13649">
    <property type="entry name" value="Methyltransf_25"/>
    <property type="match status" value="1"/>
</dbReference>
<protein>
    <recommendedName>
        <fullName evidence="2">Methyltransferase domain-containing protein</fullName>
    </recommendedName>
</protein>
<dbReference type="InterPro" id="IPR029063">
    <property type="entry name" value="SAM-dependent_MTases_sf"/>
</dbReference>
<sequence length="330" mass="37562">MLLPSHDANNAIRPQMETQPQPTLYKSQKYDAQEWPCVLAQDHNEQDRTVAQHYILRTAFKGDFSAPVRQALDKGSVVLDVGCGPGTWTMEMSTEFPNSTFIGIDCQSVFPRDIKPKNCLFRTCDVTQLPLPFPDNSVDFIFQRDLNWHLLAYMWSPLVKEYLRILKPGGWLELMEPVSESLFFTAVDLHFLLFLQDIETQSSQKLECSMNDKLLYGLTLRQQDPYVARRLSSILAINGFRRVESRFHSLPLGWGSSHASAGNTAKCSAFAAGVASQHMFLLRSLQAWLSSVAGMNTEKYNTYISNLPQEWKEAQTYINWHCATAQKPLK</sequence>
<organism evidence="3 4">
    <name type="scientific">Apophysomyces ossiformis</name>
    <dbReference type="NCBI Taxonomy" id="679940"/>
    <lineage>
        <taxon>Eukaryota</taxon>
        <taxon>Fungi</taxon>
        <taxon>Fungi incertae sedis</taxon>
        <taxon>Mucoromycota</taxon>
        <taxon>Mucoromycotina</taxon>
        <taxon>Mucoromycetes</taxon>
        <taxon>Mucorales</taxon>
        <taxon>Mucorineae</taxon>
        <taxon>Mucoraceae</taxon>
        <taxon>Apophysomyces</taxon>
    </lineage>
</organism>
<dbReference type="Proteomes" id="UP000605846">
    <property type="component" value="Unassembled WGS sequence"/>
</dbReference>
<reference evidence="3" key="1">
    <citation type="submission" date="2020-01" db="EMBL/GenBank/DDBJ databases">
        <title>Genome Sequencing of Three Apophysomyces-Like Fungal Strains Confirms a Novel Fungal Genus in the Mucoromycota with divergent Burkholderia-like Endosymbiotic Bacteria.</title>
        <authorList>
            <person name="Stajich J.E."/>
            <person name="Macias A.M."/>
            <person name="Carter-House D."/>
            <person name="Lovett B."/>
            <person name="Kasson L.R."/>
            <person name="Berry K."/>
            <person name="Grigoriev I."/>
            <person name="Chang Y."/>
            <person name="Spatafora J."/>
            <person name="Kasson M.T."/>
        </authorList>
    </citation>
    <scope>NUCLEOTIDE SEQUENCE</scope>
    <source>
        <strain evidence="3">NRRL A-21654</strain>
    </source>
</reference>
<evidence type="ECO:0000313" key="3">
    <source>
        <dbReference type="EMBL" id="KAF7728640.1"/>
    </source>
</evidence>
<name>A0A8H7ES09_9FUNG</name>
<feature type="domain" description="Methyltransferase" evidence="2">
    <location>
        <begin position="78"/>
        <end position="170"/>
    </location>
</feature>
<dbReference type="SUPFAM" id="SSF53335">
    <property type="entry name" value="S-adenosyl-L-methionine-dependent methyltransferases"/>
    <property type="match status" value="1"/>
</dbReference>
<dbReference type="AlphaFoldDB" id="A0A8H7ES09"/>
<dbReference type="PANTHER" id="PTHR43591">
    <property type="entry name" value="METHYLTRANSFERASE"/>
    <property type="match status" value="1"/>
</dbReference>
<dbReference type="InterPro" id="IPR041698">
    <property type="entry name" value="Methyltransf_25"/>
</dbReference>
<accession>A0A8H7ES09</accession>
<feature type="region of interest" description="Disordered" evidence="1">
    <location>
        <begin position="1"/>
        <end position="20"/>
    </location>
</feature>
<dbReference type="CDD" id="cd02440">
    <property type="entry name" value="AdoMet_MTases"/>
    <property type="match status" value="1"/>
</dbReference>
<gene>
    <name evidence="3" type="ORF">EC973_005677</name>
</gene>
<dbReference type="GO" id="GO:0008168">
    <property type="term" value="F:methyltransferase activity"/>
    <property type="evidence" value="ECO:0007669"/>
    <property type="project" value="TreeGrafter"/>
</dbReference>
<dbReference type="PANTHER" id="PTHR43591:SF24">
    <property type="entry name" value="2-METHOXY-6-POLYPRENYL-1,4-BENZOQUINOL METHYLASE, MITOCHONDRIAL"/>
    <property type="match status" value="1"/>
</dbReference>
<keyword evidence="4" id="KW-1185">Reference proteome</keyword>
<evidence type="ECO:0000313" key="4">
    <source>
        <dbReference type="Proteomes" id="UP000605846"/>
    </source>
</evidence>
<evidence type="ECO:0000259" key="2">
    <source>
        <dbReference type="Pfam" id="PF13649"/>
    </source>
</evidence>
<dbReference type="EMBL" id="JABAYA010000033">
    <property type="protein sequence ID" value="KAF7728640.1"/>
    <property type="molecule type" value="Genomic_DNA"/>
</dbReference>
<proteinExistence type="predicted"/>
<comment type="caution">
    <text evidence="3">The sequence shown here is derived from an EMBL/GenBank/DDBJ whole genome shotgun (WGS) entry which is preliminary data.</text>
</comment>